<evidence type="ECO:0000313" key="2">
    <source>
        <dbReference type="EMBL" id="MBK9296195.1"/>
    </source>
</evidence>
<dbReference type="Proteomes" id="UP000727993">
    <property type="component" value="Unassembled WGS sequence"/>
</dbReference>
<evidence type="ECO:0000313" key="3">
    <source>
        <dbReference type="Proteomes" id="UP000727993"/>
    </source>
</evidence>
<comment type="caution">
    <text evidence="2">The sequence shown here is derived from an EMBL/GenBank/DDBJ whole genome shotgun (WGS) entry which is preliminary data.</text>
</comment>
<gene>
    <name evidence="2" type="ORF">IPN02_04880</name>
</gene>
<dbReference type="SUPFAM" id="SSF47413">
    <property type="entry name" value="lambda repressor-like DNA-binding domains"/>
    <property type="match status" value="1"/>
</dbReference>
<accession>A0A936N9L0</accession>
<dbReference type="PROSITE" id="PS50943">
    <property type="entry name" value="HTH_CROC1"/>
    <property type="match status" value="1"/>
</dbReference>
<proteinExistence type="predicted"/>
<dbReference type="GO" id="GO:0003677">
    <property type="term" value="F:DNA binding"/>
    <property type="evidence" value="ECO:0007669"/>
    <property type="project" value="InterPro"/>
</dbReference>
<dbReference type="SMART" id="SM00530">
    <property type="entry name" value="HTH_XRE"/>
    <property type="match status" value="1"/>
</dbReference>
<dbReference type="AlphaFoldDB" id="A0A936N9L0"/>
<name>A0A936N9L0_9ACTN</name>
<dbReference type="InterPro" id="IPR001387">
    <property type="entry name" value="Cro/C1-type_HTH"/>
</dbReference>
<organism evidence="2 3">
    <name type="scientific">Candidatus Neomicrothrix subdominans</name>
    <dbReference type="NCBI Taxonomy" id="2954438"/>
    <lineage>
        <taxon>Bacteria</taxon>
        <taxon>Bacillati</taxon>
        <taxon>Actinomycetota</taxon>
        <taxon>Acidimicrobiia</taxon>
        <taxon>Acidimicrobiales</taxon>
        <taxon>Microthrixaceae</taxon>
        <taxon>Candidatus Neomicrothrix</taxon>
    </lineage>
</organism>
<dbReference type="CDD" id="cd00093">
    <property type="entry name" value="HTH_XRE"/>
    <property type="match status" value="1"/>
</dbReference>
<sequence>MADSNTKQIEPDGVRLGDAIRRAREALALSLRQLAPLVQLHHSFLARLEAGDYQTAKPAVLQRLSRVLELDERDLFALAGLDAPEGLPAFTPYLRAKYDMSDEAAQALHEYFSFVSEKYEVKERGKPGGDQRAA</sequence>
<feature type="domain" description="HTH cro/C1-type" evidence="1">
    <location>
        <begin position="20"/>
        <end position="75"/>
    </location>
</feature>
<evidence type="ECO:0000259" key="1">
    <source>
        <dbReference type="PROSITE" id="PS50943"/>
    </source>
</evidence>
<dbReference type="EMBL" id="JADJZA010000001">
    <property type="protein sequence ID" value="MBK9296195.1"/>
    <property type="molecule type" value="Genomic_DNA"/>
</dbReference>
<dbReference type="Pfam" id="PF13560">
    <property type="entry name" value="HTH_31"/>
    <property type="match status" value="1"/>
</dbReference>
<reference evidence="2 3" key="1">
    <citation type="submission" date="2020-10" db="EMBL/GenBank/DDBJ databases">
        <title>Connecting structure to function with the recovery of over 1000 high-quality activated sludge metagenome-assembled genomes encoding full-length rRNA genes using long-read sequencing.</title>
        <authorList>
            <person name="Singleton C.M."/>
            <person name="Petriglieri F."/>
            <person name="Kristensen J.M."/>
            <person name="Kirkegaard R.H."/>
            <person name="Michaelsen T.Y."/>
            <person name="Andersen M.H."/>
            <person name="Karst S.M."/>
            <person name="Dueholm M.S."/>
            <person name="Nielsen P.H."/>
            <person name="Albertsen M."/>
        </authorList>
    </citation>
    <scope>NUCLEOTIDE SEQUENCE [LARGE SCALE GENOMIC DNA]</scope>
    <source>
        <strain evidence="2">Lyne_18-Q3-R50-59_MAXAC.006</strain>
    </source>
</reference>
<dbReference type="Gene3D" id="1.10.260.40">
    <property type="entry name" value="lambda repressor-like DNA-binding domains"/>
    <property type="match status" value="1"/>
</dbReference>
<protein>
    <submittedName>
        <fullName evidence="2">Helix-turn-helix domain-containing protein</fullName>
    </submittedName>
</protein>
<dbReference type="InterPro" id="IPR010982">
    <property type="entry name" value="Lambda_DNA-bd_dom_sf"/>
</dbReference>